<dbReference type="GO" id="GO:0003978">
    <property type="term" value="F:UDP-glucose 4-epimerase activity"/>
    <property type="evidence" value="ECO:0007669"/>
    <property type="project" value="UniProtKB-EC"/>
</dbReference>
<dbReference type="InterPro" id="IPR036291">
    <property type="entry name" value="NAD(P)-bd_dom_sf"/>
</dbReference>
<dbReference type="PANTHER" id="PTHR43000">
    <property type="entry name" value="DTDP-D-GLUCOSE 4,6-DEHYDRATASE-RELATED"/>
    <property type="match status" value="1"/>
</dbReference>
<feature type="domain" description="NAD-dependent epimerase/dehydratase" evidence="2">
    <location>
        <begin position="3"/>
        <end position="239"/>
    </location>
</feature>
<dbReference type="EMBL" id="CP036281">
    <property type="protein sequence ID" value="QDU79754.1"/>
    <property type="molecule type" value="Genomic_DNA"/>
</dbReference>
<evidence type="ECO:0000313" key="4">
    <source>
        <dbReference type="Proteomes" id="UP000317178"/>
    </source>
</evidence>
<dbReference type="KEGG" id="plon:Pla110_14680"/>
<dbReference type="Proteomes" id="UP000317178">
    <property type="component" value="Chromosome"/>
</dbReference>
<dbReference type="Gene3D" id="3.90.25.10">
    <property type="entry name" value="UDP-galactose 4-epimerase, domain 1"/>
    <property type="match status" value="1"/>
</dbReference>
<reference evidence="3 4" key="1">
    <citation type="submission" date="2019-02" db="EMBL/GenBank/DDBJ databases">
        <title>Deep-cultivation of Planctomycetes and their phenomic and genomic characterization uncovers novel biology.</title>
        <authorList>
            <person name="Wiegand S."/>
            <person name="Jogler M."/>
            <person name="Boedeker C."/>
            <person name="Pinto D."/>
            <person name="Vollmers J."/>
            <person name="Rivas-Marin E."/>
            <person name="Kohn T."/>
            <person name="Peeters S.H."/>
            <person name="Heuer A."/>
            <person name="Rast P."/>
            <person name="Oberbeckmann S."/>
            <person name="Bunk B."/>
            <person name="Jeske O."/>
            <person name="Meyerdierks A."/>
            <person name="Storesund J.E."/>
            <person name="Kallscheuer N."/>
            <person name="Luecker S."/>
            <person name="Lage O.M."/>
            <person name="Pohl T."/>
            <person name="Merkel B.J."/>
            <person name="Hornburger P."/>
            <person name="Mueller R.-W."/>
            <person name="Bruemmer F."/>
            <person name="Labrenz M."/>
            <person name="Spormann A.M."/>
            <person name="Op den Camp H."/>
            <person name="Overmann J."/>
            <person name="Amann R."/>
            <person name="Jetten M.S.M."/>
            <person name="Mascher T."/>
            <person name="Medema M.H."/>
            <person name="Devos D.P."/>
            <person name="Kaster A.-K."/>
            <person name="Ovreas L."/>
            <person name="Rohde M."/>
            <person name="Galperin M.Y."/>
            <person name="Jogler C."/>
        </authorList>
    </citation>
    <scope>NUCLEOTIDE SEQUENCE [LARGE SCALE GENOMIC DNA]</scope>
    <source>
        <strain evidence="3 4">Pla110</strain>
    </source>
</reference>
<sequence>MRVLVTGGAGFIGGHIVDALLEAGHTPLVVDNFSAGDTDNLPSHVEVFDVDIRNREELTRVFVDCQPDAVSHHAAQLSVSRSVREPAFDAEVNILGWLNVLEAAAKQDVNRILFASSGGTYYGNIHQPATEDLPPRPESPYGFTKLTGEHYLEFFTRQHPGLTGVSLRYSNVYGPRQSSVGEAGVIAIFASRLLQAESVVINGDGSALRDFVYVTDVARANLLALEGKLDHRYRAYNIGTGQGTTISQLADTLSTFATEERANRQLTEPIPLPQYGPPRAGDIHANLIDSSRIRQELGWTPEVDVKTGLQQTTRWFAERVFA</sequence>
<dbReference type="AlphaFoldDB" id="A0A518CKP3"/>
<dbReference type="RefSeq" id="WP_144994611.1">
    <property type="nucleotide sequence ID" value="NZ_CP036281.1"/>
</dbReference>
<comment type="similarity">
    <text evidence="1">Belongs to the NAD(P)-dependent epimerase/dehydratase family.</text>
</comment>
<gene>
    <name evidence="3" type="ORF">Pla110_14680</name>
</gene>
<dbReference type="Pfam" id="PF01370">
    <property type="entry name" value="Epimerase"/>
    <property type="match status" value="1"/>
</dbReference>
<evidence type="ECO:0000313" key="3">
    <source>
        <dbReference type="EMBL" id="QDU79754.1"/>
    </source>
</evidence>
<dbReference type="SUPFAM" id="SSF51735">
    <property type="entry name" value="NAD(P)-binding Rossmann-fold domains"/>
    <property type="match status" value="1"/>
</dbReference>
<keyword evidence="4" id="KW-1185">Reference proteome</keyword>
<evidence type="ECO:0000256" key="1">
    <source>
        <dbReference type="ARBA" id="ARBA00007637"/>
    </source>
</evidence>
<dbReference type="PRINTS" id="PR01713">
    <property type="entry name" value="NUCEPIMERASE"/>
</dbReference>
<proteinExistence type="inferred from homology"/>
<dbReference type="InterPro" id="IPR001509">
    <property type="entry name" value="Epimerase_deHydtase"/>
</dbReference>
<name>A0A518CKP3_9PLAN</name>
<protein>
    <submittedName>
        <fullName evidence="3">UDP-glucose 4-epimerase</fullName>
        <ecNumber evidence="3">5.1.3.2</ecNumber>
    </submittedName>
</protein>
<evidence type="ECO:0000259" key="2">
    <source>
        <dbReference type="Pfam" id="PF01370"/>
    </source>
</evidence>
<dbReference type="OrthoDB" id="258549at2"/>
<dbReference type="EC" id="5.1.3.2" evidence="3"/>
<organism evidence="3 4">
    <name type="scientific">Polystyrenella longa</name>
    <dbReference type="NCBI Taxonomy" id="2528007"/>
    <lineage>
        <taxon>Bacteria</taxon>
        <taxon>Pseudomonadati</taxon>
        <taxon>Planctomycetota</taxon>
        <taxon>Planctomycetia</taxon>
        <taxon>Planctomycetales</taxon>
        <taxon>Planctomycetaceae</taxon>
        <taxon>Polystyrenella</taxon>
    </lineage>
</organism>
<dbReference type="Gene3D" id="3.40.50.720">
    <property type="entry name" value="NAD(P)-binding Rossmann-like Domain"/>
    <property type="match status" value="1"/>
</dbReference>
<accession>A0A518CKP3</accession>
<keyword evidence="3" id="KW-0413">Isomerase</keyword>